<evidence type="ECO:0000256" key="3">
    <source>
        <dbReference type="ARBA" id="ARBA00022840"/>
    </source>
</evidence>
<dbReference type="EC" id="2.7.1.24" evidence="5 6"/>
<dbReference type="AlphaFoldDB" id="V9HMY6"/>
<evidence type="ECO:0000256" key="4">
    <source>
        <dbReference type="ARBA" id="ARBA00022993"/>
    </source>
</evidence>
<dbReference type="Proteomes" id="UP000017813">
    <property type="component" value="Unassembled WGS sequence"/>
</dbReference>
<comment type="catalytic activity">
    <reaction evidence="5">
        <text>3'-dephospho-CoA + ATP = ADP + CoA + H(+)</text>
        <dbReference type="Rhea" id="RHEA:18245"/>
        <dbReference type="ChEBI" id="CHEBI:15378"/>
        <dbReference type="ChEBI" id="CHEBI:30616"/>
        <dbReference type="ChEBI" id="CHEBI:57287"/>
        <dbReference type="ChEBI" id="CHEBI:57328"/>
        <dbReference type="ChEBI" id="CHEBI:456216"/>
        <dbReference type="EC" id="2.7.1.24"/>
    </reaction>
</comment>
<dbReference type="CDD" id="cd02022">
    <property type="entry name" value="DPCK"/>
    <property type="match status" value="1"/>
</dbReference>
<dbReference type="SUPFAM" id="SSF52540">
    <property type="entry name" value="P-loop containing nucleoside triphosphate hydrolases"/>
    <property type="match status" value="1"/>
</dbReference>
<keyword evidence="8" id="KW-1185">Reference proteome</keyword>
<proteinExistence type="inferred from homology"/>
<dbReference type="PROSITE" id="PS51219">
    <property type="entry name" value="DPCK"/>
    <property type="match status" value="1"/>
</dbReference>
<evidence type="ECO:0000256" key="6">
    <source>
        <dbReference type="NCBIfam" id="TIGR00152"/>
    </source>
</evidence>
<dbReference type="GO" id="GO:0005524">
    <property type="term" value="F:ATP binding"/>
    <property type="evidence" value="ECO:0007669"/>
    <property type="project" value="UniProtKB-UniRule"/>
</dbReference>
<dbReference type="KEGG" id="smur:BWP33_00685"/>
<dbReference type="eggNOG" id="COG0237">
    <property type="taxonomic scope" value="Bacteria"/>
</dbReference>
<name>V9HMY6_9NEIS</name>
<evidence type="ECO:0000256" key="5">
    <source>
        <dbReference type="HAMAP-Rule" id="MF_00376"/>
    </source>
</evidence>
<dbReference type="STRING" id="641147.HMPREF9021_00381"/>
<evidence type="ECO:0000256" key="2">
    <source>
        <dbReference type="ARBA" id="ARBA00022741"/>
    </source>
</evidence>
<keyword evidence="5" id="KW-0963">Cytoplasm</keyword>
<dbReference type="RefSeq" id="WP_002641289.1">
    <property type="nucleotide sequence ID" value="NZ_CP019448.1"/>
</dbReference>
<evidence type="ECO:0000313" key="7">
    <source>
        <dbReference type="EMBL" id="EFG31977.1"/>
    </source>
</evidence>
<comment type="similarity">
    <text evidence="1 5">Belongs to the CoaE family.</text>
</comment>
<dbReference type="GO" id="GO:0004140">
    <property type="term" value="F:dephospho-CoA kinase activity"/>
    <property type="evidence" value="ECO:0007669"/>
    <property type="project" value="UniProtKB-UniRule"/>
</dbReference>
<dbReference type="Pfam" id="PF01121">
    <property type="entry name" value="CoaE"/>
    <property type="match status" value="1"/>
</dbReference>
<dbReference type="EMBL" id="ADCY02000006">
    <property type="protein sequence ID" value="EFG31977.1"/>
    <property type="molecule type" value="Genomic_DNA"/>
</dbReference>
<evidence type="ECO:0000313" key="8">
    <source>
        <dbReference type="Proteomes" id="UP000017813"/>
    </source>
</evidence>
<feature type="binding site" evidence="5">
    <location>
        <begin position="11"/>
        <end position="16"/>
    </location>
    <ligand>
        <name>ATP</name>
        <dbReference type="ChEBI" id="CHEBI:30616"/>
    </ligand>
</feature>
<dbReference type="InterPro" id="IPR001977">
    <property type="entry name" value="Depp_CoAkinase"/>
</dbReference>
<dbReference type="HAMAP" id="MF_00376">
    <property type="entry name" value="Dephospho_CoA_kinase"/>
    <property type="match status" value="1"/>
</dbReference>
<evidence type="ECO:0000256" key="1">
    <source>
        <dbReference type="ARBA" id="ARBA00009018"/>
    </source>
</evidence>
<dbReference type="InterPro" id="IPR027417">
    <property type="entry name" value="P-loop_NTPase"/>
</dbReference>
<keyword evidence="5 7" id="KW-0418">Kinase</keyword>
<dbReference type="UniPathway" id="UPA00241">
    <property type="reaction ID" value="UER00356"/>
</dbReference>
<accession>V9HMY6</accession>
<dbReference type="PANTHER" id="PTHR10695">
    <property type="entry name" value="DEPHOSPHO-COA KINASE-RELATED"/>
    <property type="match status" value="1"/>
</dbReference>
<dbReference type="PANTHER" id="PTHR10695:SF46">
    <property type="entry name" value="BIFUNCTIONAL COENZYME A SYNTHASE-RELATED"/>
    <property type="match status" value="1"/>
</dbReference>
<keyword evidence="2 5" id="KW-0547">Nucleotide-binding</keyword>
<protein>
    <recommendedName>
        <fullName evidence="5 6">Dephospho-CoA kinase</fullName>
        <ecNumber evidence="5 6">2.7.1.24</ecNumber>
    </recommendedName>
    <alternativeName>
        <fullName evidence="5">Dephosphocoenzyme A kinase</fullName>
    </alternativeName>
</protein>
<dbReference type="GO" id="GO:0015937">
    <property type="term" value="P:coenzyme A biosynthetic process"/>
    <property type="evidence" value="ECO:0007669"/>
    <property type="project" value="UniProtKB-UniRule"/>
</dbReference>
<organism evidence="7 8">
    <name type="scientific">Simonsiella muelleri ATCC 29453</name>
    <dbReference type="NCBI Taxonomy" id="641147"/>
    <lineage>
        <taxon>Bacteria</taxon>
        <taxon>Pseudomonadati</taxon>
        <taxon>Pseudomonadota</taxon>
        <taxon>Betaproteobacteria</taxon>
        <taxon>Neisseriales</taxon>
        <taxon>Neisseriaceae</taxon>
        <taxon>Simonsiella</taxon>
    </lineage>
</organism>
<dbReference type="NCBIfam" id="TIGR00152">
    <property type="entry name" value="dephospho-CoA kinase"/>
    <property type="match status" value="1"/>
</dbReference>
<comment type="pathway">
    <text evidence="5">Cofactor biosynthesis; coenzyme A biosynthesis; CoA from (R)-pantothenate: step 5/5.</text>
</comment>
<gene>
    <name evidence="5" type="primary">coaE</name>
    <name evidence="7" type="ORF">HMPREF9021_00381</name>
</gene>
<keyword evidence="3 5" id="KW-0067">ATP-binding</keyword>
<comment type="function">
    <text evidence="5">Catalyzes the phosphorylation of the 3'-hydroxyl group of dephosphocoenzyme A to form coenzyme A.</text>
</comment>
<reference evidence="7 8" key="2">
    <citation type="submission" date="2011-10" db="EMBL/GenBank/DDBJ databases">
        <title>The Genome Sequence of Simonsiella muelleri ATCC 29453.</title>
        <authorList>
            <consortium name="The Broad Institute Genome Sequencing Platform"/>
            <consortium name="The Broad Institute Genome Sequencing Center for Infectious Disease"/>
            <person name="Earl A."/>
            <person name="Ward D."/>
            <person name="Feldgarden M."/>
            <person name="Gevers D."/>
            <person name="Izard J."/>
            <person name="Baranova O.V."/>
            <person name="Blanton J.M."/>
            <person name="Tanner A.C."/>
            <person name="Dewhirst F."/>
            <person name="Young S.K."/>
            <person name="Zeng Q."/>
            <person name="Gargeya S."/>
            <person name="Fitzgerald M."/>
            <person name="Haas B."/>
            <person name="Abouelleil A."/>
            <person name="Alvarado L."/>
            <person name="Arachchi H.M."/>
            <person name="Berlin A."/>
            <person name="Brown A."/>
            <person name="Chapman S.B."/>
            <person name="Chen Z."/>
            <person name="Dunbar C."/>
            <person name="Freedman E."/>
            <person name="Gearin G."/>
            <person name="Goldberg J."/>
            <person name="Griggs A."/>
            <person name="Gujja S."/>
            <person name="Heiman D."/>
            <person name="Howarth C."/>
            <person name="Larson L."/>
            <person name="Lui A."/>
            <person name="MacDonald P.J.P."/>
            <person name="Montmayeur A."/>
            <person name="Murphy C."/>
            <person name="Neiman D."/>
            <person name="Pearson M."/>
            <person name="Priest M."/>
            <person name="Roberts A."/>
            <person name="Saif S."/>
            <person name="Shea T."/>
            <person name="Shenoy N."/>
            <person name="Sisk P."/>
            <person name="Stolte C."/>
            <person name="Sykes S."/>
            <person name="Wortman J."/>
            <person name="Nusbaum C."/>
            <person name="Birren B."/>
        </authorList>
    </citation>
    <scope>NUCLEOTIDE SEQUENCE [LARGE SCALE GENOMIC DNA]</scope>
    <source>
        <strain evidence="7 8">ATCC 29453</strain>
    </source>
</reference>
<dbReference type="GO" id="GO:0005737">
    <property type="term" value="C:cytoplasm"/>
    <property type="evidence" value="ECO:0007669"/>
    <property type="project" value="UniProtKB-SubCell"/>
</dbReference>
<sequence>MMWIGLTGGIGCGKSQAAAFFRQLGVVVIDADAVNRELIDTPNSPAISLIQNDFGKAFIDSSGSLNRAAMRELIFTQPNAKTKLEQILHPLILQRIVLLQKEINSHQNYALVELPILRANSLFLHIIQRVLLIHCDENIRIKRVMQRNSFSEQQVKNIIANQPTDAERLALADDVIDNSGSLKDLQLAVERQHIIYQSLNK</sequence>
<comment type="caution">
    <text evidence="7">The sequence shown here is derived from an EMBL/GenBank/DDBJ whole genome shotgun (WGS) entry which is preliminary data.</text>
</comment>
<reference evidence="7 8" key="1">
    <citation type="submission" date="2010-03" db="EMBL/GenBank/DDBJ databases">
        <authorList>
            <consortium name="The Broad Institute Genome Sequencing Platform"/>
            <person name="Ward D."/>
            <person name="Earl A."/>
            <person name="Feldgarden M."/>
            <person name="Gevers D."/>
            <person name="Young S."/>
            <person name="Zeng Q."/>
            <person name="Koehrsen M."/>
            <person name="Alvarado L."/>
            <person name="Berlin A.M."/>
            <person name="Borenstein D."/>
            <person name="Chapman S.B."/>
            <person name="Chen Z."/>
            <person name="Engels R."/>
            <person name="Freedman E."/>
            <person name="Gellesch M."/>
            <person name="Goldberg J."/>
            <person name="Griggs A."/>
            <person name="Gujja S."/>
            <person name="Heilman E.R."/>
            <person name="Heiman D.I."/>
            <person name="Hepburn T.A."/>
            <person name="Howarth C."/>
            <person name="Jen D."/>
            <person name="Larson L."/>
            <person name="Mehta T."/>
            <person name="Park D."/>
            <person name="Pearson M."/>
            <person name="Richards J."/>
            <person name="Roberts A."/>
            <person name="Saif S."/>
            <person name="Shea T.D."/>
            <person name="Shenoy N."/>
            <person name="Sisk P."/>
            <person name="Stolte C."/>
            <person name="Sykes S.N."/>
            <person name="Walk T."/>
            <person name="White J."/>
            <person name="Yandava C."/>
            <person name="Izard J."/>
            <person name="Baranova O.V."/>
            <person name="Blanton J.M."/>
            <person name="Tanner A.C."/>
            <person name="Dewhirst F."/>
            <person name="Haas B."/>
            <person name="Nusbaum C."/>
            <person name="Birren B."/>
        </authorList>
    </citation>
    <scope>NUCLEOTIDE SEQUENCE [LARGE SCALE GENOMIC DNA]</scope>
    <source>
        <strain evidence="7 8">ATCC 29453</strain>
    </source>
</reference>
<dbReference type="Gene3D" id="3.40.50.300">
    <property type="entry name" value="P-loop containing nucleotide triphosphate hydrolases"/>
    <property type="match status" value="1"/>
</dbReference>
<dbReference type="HOGENOM" id="CLU_057180_1_2_4"/>
<keyword evidence="5" id="KW-0808">Transferase</keyword>
<keyword evidence="4 5" id="KW-0173">Coenzyme A biosynthesis</keyword>
<comment type="subcellular location">
    <subcellularLocation>
        <location evidence="5">Cytoplasm</location>
    </subcellularLocation>
</comment>